<accession>A0AAJ0G848</accession>
<dbReference type="InterPro" id="IPR027417">
    <property type="entry name" value="P-loop_NTPase"/>
</dbReference>
<proteinExistence type="predicted"/>
<dbReference type="Proteomes" id="UP001271007">
    <property type="component" value="Unassembled WGS sequence"/>
</dbReference>
<organism evidence="1 2">
    <name type="scientific">Extremus antarcticus</name>
    <dbReference type="NCBI Taxonomy" id="702011"/>
    <lineage>
        <taxon>Eukaryota</taxon>
        <taxon>Fungi</taxon>
        <taxon>Dikarya</taxon>
        <taxon>Ascomycota</taxon>
        <taxon>Pezizomycotina</taxon>
        <taxon>Dothideomycetes</taxon>
        <taxon>Dothideomycetidae</taxon>
        <taxon>Mycosphaerellales</taxon>
        <taxon>Extremaceae</taxon>
        <taxon>Extremus</taxon>
    </lineage>
</organism>
<comment type="caution">
    <text evidence="1">The sequence shown here is derived from an EMBL/GenBank/DDBJ whole genome shotgun (WGS) entry which is preliminary data.</text>
</comment>
<name>A0AAJ0G848_9PEZI</name>
<reference evidence="1" key="1">
    <citation type="submission" date="2023-04" db="EMBL/GenBank/DDBJ databases">
        <title>Black Yeasts Isolated from many extreme environments.</title>
        <authorList>
            <person name="Coleine C."/>
            <person name="Stajich J.E."/>
            <person name="Selbmann L."/>
        </authorList>
    </citation>
    <scope>NUCLEOTIDE SEQUENCE</scope>
    <source>
        <strain evidence="1">CCFEE 5312</strain>
    </source>
</reference>
<sequence length="307" mass="35296">MAAPVFVFDNMRTRSNLFHRWISTSPEVVPIHHPFSVAAFLGPERFTRAVRAPEEQRKEYEAMMAPFFVEETYEEGTGKFVDAVGEARDVGKIAFAKDHAIMTLKQDVMFPLIRGESRDFSQAKRNPTVIPDDLFGSLIPIIMIRHPCIQIESIVRQLNGAVGPDALEREFLRISVSNKPCRFLYDVFCSQGRAPLVIEGDDVLWRTDEVAKAVCDHIGIGIDGLTETWQPYAEHERPNKNPYFYMWMKTAWDSTELQRPIEKPGEPDEEAMYRGWIQRYGKEMAAAMESFALANLEDYEYLYSRKV</sequence>
<evidence type="ECO:0000313" key="2">
    <source>
        <dbReference type="Proteomes" id="UP001271007"/>
    </source>
</evidence>
<keyword evidence="2" id="KW-1185">Reference proteome</keyword>
<evidence type="ECO:0000313" key="1">
    <source>
        <dbReference type="EMBL" id="KAK3047864.1"/>
    </source>
</evidence>
<dbReference type="EMBL" id="JAWDJX010000055">
    <property type="protein sequence ID" value="KAK3047864.1"/>
    <property type="molecule type" value="Genomic_DNA"/>
</dbReference>
<protein>
    <submittedName>
        <fullName evidence="1">Uncharacterized protein</fullName>
    </submittedName>
</protein>
<gene>
    <name evidence="1" type="ORF">LTR09_010689</name>
</gene>
<dbReference type="SUPFAM" id="SSF52540">
    <property type="entry name" value="P-loop containing nucleoside triphosphate hydrolases"/>
    <property type="match status" value="1"/>
</dbReference>
<dbReference type="AlphaFoldDB" id="A0AAJ0G848"/>